<protein>
    <submittedName>
        <fullName evidence="2">Uncharacterized protein</fullName>
    </submittedName>
</protein>
<feature type="non-terminal residue" evidence="2">
    <location>
        <position position="135"/>
    </location>
</feature>
<reference evidence="2" key="1">
    <citation type="submission" date="2020-11" db="EMBL/GenBank/DDBJ databases">
        <authorList>
            <person name="Tran Van P."/>
        </authorList>
    </citation>
    <scope>NUCLEOTIDE SEQUENCE</scope>
</reference>
<sequence>VEANENRADGKHTPTPPKSGAGSGGRPEADSRSPATKSSAKKKGPKKWVPLEIPPPPPPSKPHRTKSQSTATGGALRERQERDLPGHGDRERRPPRDKPREDRYHQSSGAENYHSDDHSKGGPGGGGGERERTGS</sequence>
<accession>A0A7R9MQA4</accession>
<dbReference type="Proteomes" id="UP000728032">
    <property type="component" value="Unassembled WGS sequence"/>
</dbReference>
<organism evidence="2">
    <name type="scientific">Oppiella nova</name>
    <dbReference type="NCBI Taxonomy" id="334625"/>
    <lineage>
        <taxon>Eukaryota</taxon>
        <taxon>Metazoa</taxon>
        <taxon>Ecdysozoa</taxon>
        <taxon>Arthropoda</taxon>
        <taxon>Chelicerata</taxon>
        <taxon>Arachnida</taxon>
        <taxon>Acari</taxon>
        <taxon>Acariformes</taxon>
        <taxon>Sarcoptiformes</taxon>
        <taxon>Oribatida</taxon>
        <taxon>Brachypylina</taxon>
        <taxon>Oppioidea</taxon>
        <taxon>Oppiidae</taxon>
        <taxon>Oppiella</taxon>
    </lineage>
</organism>
<evidence type="ECO:0000256" key="1">
    <source>
        <dbReference type="SAM" id="MobiDB-lite"/>
    </source>
</evidence>
<evidence type="ECO:0000313" key="3">
    <source>
        <dbReference type="Proteomes" id="UP000728032"/>
    </source>
</evidence>
<dbReference type="EMBL" id="CAJPVJ010031755">
    <property type="protein sequence ID" value="CAG2180422.1"/>
    <property type="molecule type" value="Genomic_DNA"/>
</dbReference>
<keyword evidence="3" id="KW-1185">Reference proteome</keyword>
<name>A0A7R9MQA4_9ACAR</name>
<evidence type="ECO:0000313" key="2">
    <source>
        <dbReference type="EMBL" id="CAD7663285.1"/>
    </source>
</evidence>
<dbReference type="EMBL" id="OC946580">
    <property type="protein sequence ID" value="CAD7663285.1"/>
    <property type="molecule type" value="Genomic_DNA"/>
</dbReference>
<feature type="region of interest" description="Disordered" evidence="1">
    <location>
        <begin position="1"/>
        <end position="135"/>
    </location>
</feature>
<proteinExistence type="predicted"/>
<feature type="compositionally biased region" description="Basic and acidic residues" evidence="1">
    <location>
        <begin position="76"/>
        <end position="105"/>
    </location>
</feature>
<feature type="non-terminal residue" evidence="2">
    <location>
        <position position="1"/>
    </location>
</feature>
<dbReference type="AlphaFoldDB" id="A0A7R9MQA4"/>
<gene>
    <name evidence="2" type="ORF">ONB1V03_LOCUS19845</name>
</gene>
<feature type="compositionally biased region" description="Basic and acidic residues" evidence="1">
    <location>
        <begin position="1"/>
        <end position="12"/>
    </location>
</feature>